<evidence type="ECO:0000313" key="3">
    <source>
        <dbReference type="Proteomes" id="UP000608955"/>
    </source>
</evidence>
<dbReference type="EMBL" id="BMVF01000005">
    <property type="protein sequence ID" value="GHD88077.1"/>
    <property type="molecule type" value="Genomic_DNA"/>
</dbReference>
<dbReference type="AlphaFoldDB" id="A0A919CUU3"/>
<comment type="caution">
    <text evidence="2">The sequence shown here is derived from an EMBL/GenBank/DDBJ whole genome shotgun (WGS) entry which is preliminary data.</text>
</comment>
<sequence length="103" mass="11442">MFELRLLIARQRGEQNRKLTIRSRSPPASLFCPVRPHQGGLRRCARTANRPLRAVRKGRSGLLGEVFVYFGAPTGFPSGETAYQVPPTPWPLMSPGTLSPEKV</sequence>
<keyword evidence="3" id="KW-1185">Reference proteome</keyword>
<organism evidence="2 3">
    <name type="scientific">Streptomyces naganishii JCM 4654</name>
    <dbReference type="NCBI Taxonomy" id="1306179"/>
    <lineage>
        <taxon>Bacteria</taxon>
        <taxon>Bacillati</taxon>
        <taxon>Actinomycetota</taxon>
        <taxon>Actinomycetes</taxon>
        <taxon>Kitasatosporales</taxon>
        <taxon>Streptomycetaceae</taxon>
        <taxon>Streptomyces</taxon>
    </lineage>
</organism>
<gene>
    <name evidence="2" type="ORF">GCM10010508_22660</name>
</gene>
<proteinExistence type="predicted"/>
<evidence type="ECO:0000313" key="2">
    <source>
        <dbReference type="EMBL" id="GHD88077.1"/>
    </source>
</evidence>
<protein>
    <submittedName>
        <fullName evidence="2">Uncharacterized protein</fullName>
    </submittedName>
</protein>
<accession>A0A919CUU3</accession>
<reference evidence="2" key="2">
    <citation type="submission" date="2020-09" db="EMBL/GenBank/DDBJ databases">
        <authorList>
            <person name="Sun Q."/>
            <person name="Ohkuma M."/>
        </authorList>
    </citation>
    <scope>NUCLEOTIDE SEQUENCE</scope>
    <source>
        <strain evidence="2">JCM 4654</strain>
    </source>
</reference>
<reference evidence="2" key="1">
    <citation type="journal article" date="2014" name="Int. J. Syst. Evol. Microbiol.">
        <title>Complete genome sequence of Corynebacterium casei LMG S-19264T (=DSM 44701T), isolated from a smear-ripened cheese.</title>
        <authorList>
            <consortium name="US DOE Joint Genome Institute (JGI-PGF)"/>
            <person name="Walter F."/>
            <person name="Albersmeier A."/>
            <person name="Kalinowski J."/>
            <person name="Ruckert C."/>
        </authorList>
    </citation>
    <scope>NUCLEOTIDE SEQUENCE</scope>
    <source>
        <strain evidence="2">JCM 4654</strain>
    </source>
</reference>
<dbReference type="Proteomes" id="UP000608955">
    <property type="component" value="Unassembled WGS sequence"/>
</dbReference>
<evidence type="ECO:0000256" key="1">
    <source>
        <dbReference type="SAM" id="MobiDB-lite"/>
    </source>
</evidence>
<feature type="region of interest" description="Disordered" evidence="1">
    <location>
        <begin position="80"/>
        <end position="103"/>
    </location>
</feature>
<name>A0A919CUU3_9ACTN</name>